<dbReference type="Proteomes" id="UP001500635">
    <property type="component" value="Unassembled WGS sequence"/>
</dbReference>
<evidence type="ECO:0000256" key="1">
    <source>
        <dbReference type="SAM" id="MobiDB-lite"/>
    </source>
</evidence>
<reference evidence="3" key="1">
    <citation type="journal article" date="2019" name="Int. J. Syst. Evol. Microbiol.">
        <title>The Global Catalogue of Microorganisms (GCM) 10K type strain sequencing project: providing services to taxonomists for standard genome sequencing and annotation.</title>
        <authorList>
            <consortium name="The Broad Institute Genomics Platform"/>
            <consortium name="The Broad Institute Genome Sequencing Center for Infectious Disease"/>
            <person name="Wu L."/>
            <person name="Ma J."/>
        </authorList>
    </citation>
    <scope>NUCLEOTIDE SEQUENCE [LARGE SCALE GENOMIC DNA]</scope>
    <source>
        <strain evidence="3">JCM 17688</strain>
    </source>
</reference>
<organism evidence="2 3">
    <name type="scientific">Tsukamurella soli</name>
    <dbReference type="NCBI Taxonomy" id="644556"/>
    <lineage>
        <taxon>Bacteria</taxon>
        <taxon>Bacillati</taxon>
        <taxon>Actinomycetota</taxon>
        <taxon>Actinomycetes</taxon>
        <taxon>Mycobacteriales</taxon>
        <taxon>Tsukamurellaceae</taxon>
        <taxon>Tsukamurella</taxon>
    </lineage>
</organism>
<feature type="region of interest" description="Disordered" evidence="1">
    <location>
        <begin position="24"/>
        <end position="45"/>
    </location>
</feature>
<feature type="compositionally biased region" description="Basic and acidic residues" evidence="1">
    <location>
        <begin position="26"/>
        <end position="45"/>
    </location>
</feature>
<accession>A0ABP8JJ59</accession>
<protein>
    <submittedName>
        <fullName evidence="2">Uncharacterized protein</fullName>
    </submittedName>
</protein>
<evidence type="ECO:0000313" key="2">
    <source>
        <dbReference type="EMBL" id="GAA4391708.1"/>
    </source>
</evidence>
<dbReference type="EMBL" id="BAABFR010000026">
    <property type="protein sequence ID" value="GAA4391708.1"/>
    <property type="molecule type" value="Genomic_DNA"/>
</dbReference>
<comment type="caution">
    <text evidence="2">The sequence shown here is derived from an EMBL/GenBank/DDBJ whole genome shotgun (WGS) entry which is preliminary data.</text>
</comment>
<keyword evidence="3" id="KW-1185">Reference proteome</keyword>
<proteinExistence type="predicted"/>
<sequence>MAKRLVRRERRNYEFFGDRYIGPLRPRRETRTAGESAIHPEERAE</sequence>
<name>A0ABP8JJ59_9ACTN</name>
<dbReference type="RefSeq" id="WP_344994822.1">
    <property type="nucleotide sequence ID" value="NZ_BAABFR010000026.1"/>
</dbReference>
<gene>
    <name evidence="2" type="ORF">GCM10023147_20890</name>
</gene>
<evidence type="ECO:0000313" key="3">
    <source>
        <dbReference type="Proteomes" id="UP001500635"/>
    </source>
</evidence>